<accession>A0A9X9HWQ0</accession>
<feature type="domain" description="Glycosyltransferase 2-like" evidence="1">
    <location>
        <begin position="9"/>
        <end position="144"/>
    </location>
</feature>
<dbReference type="InterPro" id="IPR050834">
    <property type="entry name" value="Glycosyltransf_2"/>
</dbReference>
<dbReference type="InterPro" id="IPR029044">
    <property type="entry name" value="Nucleotide-diphossugar_trans"/>
</dbReference>
<dbReference type="AlphaFoldDB" id="A0A9X9HWQ0"/>
<evidence type="ECO:0000313" key="3">
    <source>
        <dbReference type="Proteomes" id="UP001057305"/>
    </source>
</evidence>
<dbReference type="PANTHER" id="PTHR43685">
    <property type="entry name" value="GLYCOSYLTRANSFERASE"/>
    <property type="match status" value="1"/>
</dbReference>
<protein>
    <submittedName>
        <fullName evidence="2">Glycosyltransferase family 2 protein</fullName>
    </submittedName>
</protein>
<dbReference type="Gene3D" id="3.90.550.10">
    <property type="entry name" value="Spore Coat Polysaccharide Biosynthesis Protein SpsA, Chain A"/>
    <property type="match status" value="1"/>
</dbReference>
<dbReference type="SUPFAM" id="SSF53448">
    <property type="entry name" value="Nucleotide-diphospho-sugar transferases"/>
    <property type="match status" value="1"/>
</dbReference>
<dbReference type="InterPro" id="IPR001173">
    <property type="entry name" value="Glyco_trans_2-like"/>
</dbReference>
<dbReference type="EMBL" id="CP073116">
    <property type="protein sequence ID" value="UTG71280.1"/>
    <property type="molecule type" value="Genomic_DNA"/>
</dbReference>
<name>A0A9X9HWQ0_NEISU</name>
<reference evidence="2" key="1">
    <citation type="submission" date="2021-04" db="EMBL/GenBank/DDBJ databases">
        <title>Characterizing Neisseria spp. as novel respiratory pathobionts in bronchiectasis.</title>
        <authorList>
            <person name="Li L."/>
            <person name="Mac Aogain M."/>
            <person name="Xu T."/>
            <person name="Jaggi T.K."/>
            <person name="Chan L.Y."/>
            <person name="Keir H.R."/>
            <person name="Dicker A.J."/>
            <person name="Qu J."/>
            <person name="Liu Y."/>
            <person name="Chen H.S."/>
            <person name="Koh M.S."/>
            <person name="Ong T.H."/>
            <person name="Lim A.Y.H."/>
            <person name="Abisheganaden J."/>
            <person name="Low T.B."/>
            <person name="Oliver B.G."/>
            <person name="Tan N.S."/>
            <person name="Fang M."/>
            <person name="Chalmers J.D."/>
            <person name="Chotirmall S.H."/>
        </authorList>
    </citation>
    <scope>NUCLEOTIDE SEQUENCE</scope>
    <source>
        <strain evidence="2">TT0073</strain>
    </source>
</reference>
<sequence length="282" mass="33323">MHKHQPPISIIIPCYNSANYIKETLLSIYHQSYQNFEIIAIDDGSNDNTLEILYEEAKKESRLKVLSQENTYCVKARIHAIQYARGDYLVCLDSDDLLGIDYLKVCVDAAEADKKLAIVYTDAFLFGARNEPWKLPKFALPDFLLQNCIYITALIRKKDYDAVGGFDSNMTFIEDWELFISIIKNGGKVKQIHQPLFYYRQRLDESSVSNLASDIKVSDNLLRIYNKHYDFYKENGIFLQLLTSYTLKQYELKRKKYNNPLRKYFYKWFNPRRYQKIQPYLE</sequence>
<proteinExistence type="predicted"/>
<gene>
    <name evidence="2" type="ORF">KCG56_07775</name>
</gene>
<dbReference type="Pfam" id="PF00535">
    <property type="entry name" value="Glycos_transf_2"/>
    <property type="match status" value="1"/>
</dbReference>
<evidence type="ECO:0000259" key="1">
    <source>
        <dbReference type="Pfam" id="PF00535"/>
    </source>
</evidence>
<dbReference type="Proteomes" id="UP001057305">
    <property type="component" value="Chromosome"/>
</dbReference>
<dbReference type="PANTHER" id="PTHR43685:SF2">
    <property type="entry name" value="GLYCOSYLTRANSFERASE 2-LIKE DOMAIN-CONTAINING PROTEIN"/>
    <property type="match status" value="1"/>
</dbReference>
<organism evidence="2 3">
    <name type="scientific">Neisseria subflava</name>
    <dbReference type="NCBI Taxonomy" id="28449"/>
    <lineage>
        <taxon>Bacteria</taxon>
        <taxon>Pseudomonadati</taxon>
        <taxon>Pseudomonadota</taxon>
        <taxon>Betaproteobacteria</taxon>
        <taxon>Neisseriales</taxon>
        <taxon>Neisseriaceae</taxon>
        <taxon>Neisseria</taxon>
    </lineage>
</organism>
<dbReference type="CDD" id="cd00761">
    <property type="entry name" value="Glyco_tranf_GTA_type"/>
    <property type="match status" value="1"/>
</dbReference>
<evidence type="ECO:0000313" key="2">
    <source>
        <dbReference type="EMBL" id="UTG71280.1"/>
    </source>
</evidence>